<gene>
    <name evidence="7" type="ORF">PBRASI_LOCUS1228</name>
</gene>
<dbReference type="OrthoDB" id="1668230at2759"/>
<evidence type="ECO:0000313" key="7">
    <source>
        <dbReference type="EMBL" id="CAG8474122.1"/>
    </source>
</evidence>
<keyword evidence="2" id="KW-0547">Nucleotide-binding</keyword>
<reference evidence="7" key="1">
    <citation type="submission" date="2021-06" db="EMBL/GenBank/DDBJ databases">
        <authorList>
            <person name="Kallberg Y."/>
            <person name="Tangrot J."/>
            <person name="Rosling A."/>
        </authorList>
    </citation>
    <scope>NUCLEOTIDE SEQUENCE</scope>
    <source>
        <strain evidence="7">BR232B</strain>
    </source>
</reference>
<dbReference type="GO" id="GO:0005524">
    <property type="term" value="F:ATP binding"/>
    <property type="evidence" value="ECO:0007669"/>
    <property type="project" value="UniProtKB-KW"/>
</dbReference>
<dbReference type="PANTHER" id="PTHR44329:SF288">
    <property type="entry name" value="MITOGEN-ACTIVATED PROTEIN KINASE KINASE KINASE 20"/>
    <property type="match status" value="1"/>
</dbReference>
<evidence type="ECO:0000256" key="1">
    <source>
        <dbReference type="ARBA" id="ARBA00022679"/>
    </source>
</evidence>
<evidence type="ECO:0000256" key="4">
    <source>
        <dbReference type="ARBA" id="ARBA00022840"/>
    </source>
</evidence>
<dbReference type="PANTHER" id="PTHR44329">
    <property type="entry name" value="SERINE/THREONINE-PROTEIN KINASE TNNI3K-RELATED"/>
    <property type="match status" value="1"/>
</dbReference>
<dbReference type="PROSITE" id="PS50011">
    <property type="entry name" value="PROTEIN_KINASE_DOM"/>
    <property type="match status" value="1"/>
</dbReference>
<dbReference type="Gene3D" id="1.10.510.10">
    <property type="entry name" value="Transferase(Phosphotransferase) domain 1"/>
    <property type="match status" value="1"/>
</dbReference>
<protein>
    <submittedName>
        <fullName evidence="7">5888_t:CDS:1</fullName>
    </submittedName>
</protein>
<proteinExistence type="predicted"/>
<dbReference type="Gene3D" id="1.25.40.10">
    <property type="entry name" value="Tetratricopeptide repeat domain"/>
    <property type="match status" value="1"/>
</dbReference>
<keyword evidence="8" id="KW-1185">Reference proteome</keyword>
<dbReference type="InterPro" id="IPR051681">
    <property type="entry name" value="Ser/Thr_Kinases-Pseudokinases"/>
</dbReference>
<accession>A0A9N8W811</accession>
<dbReference type="InterPro" id="IPR001245">
    <property type="entry name" value="Ser-Thr/Tyr_kinase_cat_dom"/>
</dbReference>
<evidence type="ECO:0000256" key="2">
    <source>
        <dbReference type="ARBA" id="ARBA00022741"/>
    </source>
</evidence>
<dbReference type="EMBL" id="CAJVPI010000076">
    <property type="protein sequence ID" value="CAG8474122.1"/>
    <property type="molecule type" value="Genomic_DNA"/>
</dbReference>
<keyword evidence="3" id="KW-0418">Kinase</keyword>
<dbReference type="GO" id="GO:0004674">
    <property type="term" value="F:protein serine/threonine kinase activity"/>
    <property type="evidence" value="ECO:0007669"/>
    <property type="project" value="TreeGrafter"/>
</dbReference>
<dbReference type="InterPro" id="IPR011990">
    <property type="entry name" value="TPR-like_helical_dom_sf"/>
</dbReference>
<evidence type="ECO:0000259" key="6">
    <source>
        <dbReference type="PROSITE" id="PS50011"/>
    </source>
</evidence>
<dbReference type="Proteomes" id="UP000789739">
    <property type="component" value="Unassembled WGS sequence"/>
</dbReference>
<dbReference type="Pfam" id="PF07714">
    <property type="entry name" value="PK_Tyr_Ser-Thr"/>
    <property type="match status" value="1"/>
</dbReference>
<comment type="caution">
    <text evidence="7">The sequence shown here is derived from an EMBL/GenBank/DDBJ whole genome shotgun (WGS) entry which is preliminary data.</text>
</comment>
<dbReference type="SUPFAM" id="SSF56112">
    <property type="entry name" value="Protein kinase-like (PK-like)"/>
    <property type="match status" value="1"/>
</dbReference>
<feature type="domain" description="Protein kinase" evidence="6">
    <location>
        <begin position="185"/>
        <end position="450"/>
    </location>
</feature>
<evidence type="ECO:0000313" key="8">
    <source>
        <dbReference type="Proteomes" id="UP000789739"/>
    </source>
</evidence>
<keyword evidence="1" id="KW-0808">Transferase</keyword>
<organism evidence="7 8">
    <name type="scientific">Paraglomus brasilianum</name>
    <dbReference type="NCBI Taxonomy" id="144538"/>
    <lineage>
        <taxon>Eukaryota</taxon>
        <taxon>Fungi</taxon>
        <taxon>Fungi incertae sedis</taxon>
        <taxon>Mucoromycota</taxon>
        <taxon>Glomeromycotina</taxon>
        <taxon>Glomeromycetes</taxon>
        <taxon>Paraglomerales</taxon>
        <taxon>Paraglomeraceae</taxon>
        <taxon>Paraglomus</taxon>
    </lineage>
</organism>
<evidence type="ECO:0000256" key="3">
    <source>
        <dbReference type="ARBA" id="ARBA00022777"/>
    </source>
</evidence>
<dbReference type="AlphaFoldDB" id="A0A9N8W811"/>
<feature type="region of interest" description="Disordered" evidence="5">
    <location>
        <begin position="458"/>
        <end position="478"/>
    </location>
</feature>
<evidence type="ECO:0000256" key="5">
    <source>
        <dbReference type="SAM" id="MobiDB-lite"/>
    </source>
</evidence>
<dbReference type="InterPro" id="IPR011009">
    <property type="entry name" value="Kinase-like_dom_sf"/>
</dbReference>
<keyword evidence="4" id="KW-0067">ATP-binding</keyword>
<sequence>MSKKVREFRGASIELISPVAQVVYFPGVAELFTIIERIVVLIDTARYNREALLYMKVYMTEVKQTIRDNSETINEEYTPSLMKALKKLGKIDRKIRDLFTDLDNALNAADLRVTLENNKDLKKILGITKRVDEHMMDLDNRIKIDITTVKDVVTEKVKNSFMTTAIFHGVPLSQEIIDELTINPEHINPVCDAQPNGDVFTKVIYCGGLYAAKVKIARAHNDISLSWAQAFMSSKSNEGLFTKIFGILLDGGTYYMITEWPGKGTLYEYLKTHRDIPWSLKIRWAIQLARALDTCHSKFIIHHVIHSRNVIVDMNDNVKLTKYLRDRRTDDCIEIDSFVFADEYDVIRWSCPEKHDPNPTFPITMSADVYSFGMLMWAITSHEIPFPDKSIVEVYTLLKNSVRFKDQDAPRPPVVPGTPENYTSIMQKCWRQDPGNRPTMAYVVAELERLEMYRKNSPDADTYGTCSSSMQESEPREPEPITIYSARKLHAEKRYREAFKQFKTLADDVNPDAEANFYVGRYLMDDRIGCGNDLNVGISYLEVAEDLGCSEAIQYRAQEKMAAAAELRKRFIEAGKLDDANLILERMKTECLPLFRNGADRGNLRCMKDLADYGAKLGDKQSYVDGLRMLDNLIAKTQDPKQKAKAQDYLVKLQQHKNAFMY</sequence>
<name>A0A9N8W811_9GLOM</name>
<dbReference type="InterPro" id="IPR000719">
    <property type="entry name" value="Prot_kinase_dom"/>
</dbReference>